<comment type="catalytic activity">
    <reaction evidence="9">
        <text>Release of signal peptides from bacterial membrane prolipoproteins. Hydrolyzes -Xaa-Yaa-Zaa-|-(S,diacylglyceryl)Cys-, in which Xaa is hydrophobic (preferably Leu), and Yaa (Ala or Ser) and Zaa (Gly or Ala) have small, neutral side chains.</text>
        <dbReference type="EC" id="3.4.23.36"/>
    </reaction>
</comment>
<dbReference type="EMBL" id="CP036287">
    <property type="protein sequence ID" value="QDU67912.1"/>
    <property type="molecule type" value="Genomic_DNA"/>
</dbReference>
<proteinExistence type="inferred from homology"/>
<reference evidence="11 12" key="1">
    <citation type="submission" date="2019-02" db="EMBL/GenBank/DDBJ databases">
        <title>Deep-cultivation of Planctomycetes and their phenomic and genomic characterization uncovers novel biology.</title>
        <authorList>
            <person name="Wiegand S."/>
            <person name="Jogler M."/>
            <person name="Boedeker C."/>
            <person name="Pinto D."/>
            <person name="Vollmers J."/>
            <person name="Rivas-Marin E."/>
            <person name="Kohn T."/>
            <person name="Peeters S.H."/>
            <person name="Heuer A."/>
            <person name="Rast P."/>
            <person name="Oberbeckmann S."/>
            <person name="Bunk B."/>
            <person name="Jeske O."/>
            <person name="Meyerdierks A."/>
            <person name="Storesund J.E."/>
            <person name="Kallscheuer N."/>
            <person name="Luecker S."/>
            <person name="Lage O.M."/>
            <person name="Pohl T."/>
            <person name="Merkel B.J."/>
            <person name="Hornburger P."/>
            <person name="Mueller R.-W."/>
            <person name="Bruemmer F."/>
            <person name="Labrenz M."/>
            <person name="Spormann A.M."/>
            <person name="Op den Camp H."/>
            <person name="Overmann J."/>
            <person name="Amann R."/>
            <person name="Jetten M.S.M."/>
            <person name="Mascher T."/>
            <person name="Medema M.H."/>
            <person name="Devos D.P."/>
            <person name="Kaster A.-K."/>
            <person name="Ovreas L."/>
            <person name="Rohde M."/>
            <person name="Galperin M.Y."/>
            <person name="Jogler C."/>
        </authorList>
    </citation>
    <scope>NUCLEOTIDE SEQUENCE [LARGE SCALE GENOMIC DNA]</scope>
    <source>
        <strain evidence="11 12">Pla133</strain>
    </source>
</reference>
<evidence type="ECO:0000313" key="12">
    <source>
        <dbReference type="Proteomes" id="UP000316921"/>
    </source>
</evidence>
<evidence type="ECO:0000256" key="3">
    <source>
        <dbReference type="ARBA" id="ARBA00022670"/>
    </source>
</evidence>
<dbReference type="PRINTS" id="PR00781">
    <property type="entry name" value="LIPOSIGPTASE"/>
</dbReference>
<dbReference type="RefSeq" id="WP_145066488.1">
    <property type="nucleotide sequence ID" value="NZ_CP036287.1"/>
</dbReference>
<keyword evidence="5 9" id="KW-0064">Aspartyl protease</keyword>
<keyword evidence="3 9" id="KW-0645">Protease</keyword>
<dbReference type="HAMAP" id="MF_00161">
    <property type="entry name" value="LspA"/>
    <property type="match status" value="1"/>
</dbReference>
<keyword evidence="6 9" id="KW-0378">Hydrolase</keyword>
<keyword evidence="8 9" id="KW-0472">Membrane</keyword>
<feature type="transmembrane region" description="Helical" evidence="9">
    <location>
        <begin position="20"/>
        <end position="41"/>
    </location>
</feature>
<evidence type="ECO:0000256" key="2">
    <source>
        <dbReference type="ARBA" id="ARBA00022475"/>
    </source>
</evidence>
<evidence type="ECO:0000256" key="10">
    <source>
        <dbReference type="RuleBase" id="RU004181"/>
    </source>
</evidence>
<feature type="transmembrane region" description="Helical" evidence="9">
    <location>
        <begin position="88"/>
        <end position="108"/>
    </location>
</feature>
<evidence type="ECO:0000256" key="5">
    <source>
        <dbReference type="ARBA" id="ARBA00022750"/>
    </source>
</evidence>
<dbReference type="GO" id="GO:0005886">
    <property type="term" value="C:plasma membrane"/>
    <property type="evidence" value="ECO:0007669"/>
    <property type="project" value="UniProtKB-SubCell"/>
</dbReference>
<evidence type="ECO:0000256" key="7">
    <source>
        <dbReference type="ARBA" id="ARBA00022989"/>
    </source>
</evidence>
<evidence type="ECO:0000256" key="6">
    <source>
        <dbReference type="ARBA" id="ARBA00022801"/>
    </source>
</evidence>
<dbReference type="GO" id="GO:0004190">
    <property type="term" value="F:aspartic-type endopeptidase activity"/>
    <property type="evidence" value="ECO:0007669"/>
    <property type="project" value="UniProtKB-UniRule"/>
</dbReference>
<dbReference type="PANTHER" id="PTHR33695:SF1">
    <property type="entry name" value="LIPOPROTEIN SIGNAL PEPTIDASE"/>
    <property type="match status" value="1"/>
</dbReference>
<comment type="similarity">
    <text evidence="1 9 10">Belongs to the peptidase A8 family.</text>
</comment>
<dbReference type="Pfam" id="PF01252">
    <property type="entry name" value="Peptidase_A8"/>
    <property type="match status" value="1"/>
</dbReference>
<gene>
    <name evidence="9 11" type="primary">lspA</name>
    <name evidence="11" type="ORF">Pla133_30010</name>
</gene>
<evidence type="ECO:0000256" key="9">
    <source>
        <dbReference type="HAMAP-Rule" id="MF_00161"/>
    </source>
</evidence>
<organism evidence="11 12">
    <name type="scientific">Engelhardtia mirabilis</name>
    <dbReference type="NCBI Taxonomy" id="2528011"/>
    <lineage>
        <taxon>Bacteria</taxon>
        <taxon>Pseudomonadati</taxon>
        <taxon>Planctomycetota</taxon>
        <taxon>Planctomycetia</taxon>
        <taxon>Planctomycetia incertae sedis</taxon>
        <taxon>Engelhardtia</taxon>
    </lineage>
</organism>
<keyword evidence="7 9" id="KW-1133">Transmembrane helix</keyword>
<evidence type="ECO:0000313" key="11">
    <source>
        <dbReference type="EMBL" id="QDU67912.1"/>
    </source>
</evidence>
<keyword evidence="12" id="KW-1185">Reference proteome</keyword>
<keyword evidence="2 9" id="KW-1003">Cell membrane</keyword>
<feature type="active site" evidence="9">
    <location>
        <position position="171"/>
    </location>
</feature>
<sequence length="207" mass="22538">MTDHHPEPRSAPRGLPWLRFLIVGLLIAADLWTKHAVFAWLTPVAGQAPSEGVEVWITGRLRYEVLGDFLGFMLSLNKGAAWGFGDSMPHLLVGGRVVASIVLAVLLWRADRRHPWTLAALALILSGALGNLHDNLLQPAAPDHPYGAVRDFIHVYFYWWKYHFPTFNVADSCITVGAVILIVGGLFSRAEEPAVAGAATEPGTDAA</sequence>
<evidence type="ECO:0000256" key="8">
    <source>
        <dbReference type="ARBA" id="ARBA00023136"/>
    </source>
</evidence>
<feature type="transmembrane region" description="Helical" evidence="9">
    <location>
        <begin position="115"/>
        <end position="133"/>
    </location>
</feature>
<dbReference type="InterPro" id="IPR001872">
    <property type="entry name" value="Peptidase_A8"/>
</dbReference>
<dbReference type="PANTHER" id="PTHR33695">
    <property type="entry name" value="LIPOPROTEIN SIGNAL PEPTIDASE"/>
    <property type="match status" value="1"/>
</dbReference>
<dbReference type="KEGG" id="pbap:Pla133_30010"/>
<dbReference type="Proteomes" id="UP000316921">
    <property type="component" value="Chromosome"/>
</dbReference>
<keyword evidence="4 9" id="KW-0812">Transmembrane</keyword>
<feature type="transmembrane region" description="Helical" evidence="9">
    <location>
        <begin position="167"/>
        <end position="187"/>
    </location>
</feature>
<dbReference type="GO" id="GO:0006508">
    <property type="term" value="P:proteolysis"/>
    <property type="evidence" value="ECO:0007669"/>
    <property type="project" value="UniProtKB-KW"/>
</dbReference>
<feature type="active site" evidence="9">
    <location>
        <position position="151"/>
    </location>
</feature>
<comment type="function">
    <text evidence="9">This protein specifically catalyzes the removal of signal peptides from prolipoproteins.</text>
</comment>
<comment type="subcellular location">
    <subcellularLocation>
        <location evidence="9">Cell membrane</location>
        <topology evidence="9">Multi-pass membrane protein</topology>
    </subcellularLocation>
</comment>
<accession>A0A518BLS0</accession>
<evidence type="ECO:0000256" key="4">
    <source>
        <dbReference type="ARBA" id="ARBA00022692"/>
    </source>
</evidence>
<dbReference type="UniPathway" id="UPA00665"/>
<evidence type="ECO:0000256" key="1">
    <source>
        <dbReference type="ARBA" id="ARBA00006139"/>
    </source>
</evidence>
<dbReference type="AlphaFoldDB" id="A0A518BLS0"/>
<keyword evidence="11" id="KW-0449">Lipoprotein</keyword>
<name>A0A518BLS0_9BACT</name>
<dbReference type="EC" id="3.4.23.36" evidence="9"/>
<comment type="pathway">
    <text evidence="9">Protein modification; lipoprotein biosynthesis (signal peptide cleavage).</text>
</comment>
<protein>
    <recommendedName>
        <fullName evidence="9">Lipoprotein signal peptidase</fullName>
        <ecNumber evidence="9">3.4.23.36</ecNumber>
    </recommendedName>
    <alternativeName>
        <fullName evidence="9">Prolipoprotein signal peptidase</fullName>
    </alternativeName>
    <alternativeName>
        <fullName evidence="9">Signal peptidase II</fullName>
        <shortName evidence="9">SPase II</shortName>
    </alternativeName>
</protein>